<dbReference type="KEGG" id="lak:106168910"/>
<evidence type="ECO:0000313" key="2">
    <source>
        <dbReference type="Proteomes" id="UP000085678"/>
    </source>
</evidence>
<keyword evidence="1" id="KW-1133">Transmembrane helix</keyword>
<dbReference type="InParanoid" id="A0A1S3J046"/>
<dbReference type="GeneID" id="106168910"/>
<evidence type="ECO:0000256" key="1">
    <source>
        <dbReference type="SAM" id="Phobius"/>
    </source>
</evidence>
<keyword evidence="1" id="KW-0472">Membrane</keyword>
<name>A0A1S3J046_LINAN</name>
<dbReference type="Proteomes" id="UP000085678">
    <property type="component" value="Unplaced"/>
</dbReference>
<dbReference type="RefSeq" id="XP_013403621.1">
    <property type="nucleotide sequence ID" value="XM_013548167.1"/>
</dbReference>
<organism evidence="2 3">
    <name type="scientific">Lingula anatina</name>
    <name type="common">Brachiopod</name>
    <name type="synonym">Lingula unguis</name>
    <dbReference type="NCBI Taxonomy" id="7574"/>
    <lineage>
        <taxon>Eukaryota</taxon>
        <taxon>Metazoa</taxon>
        <taxon>Spiralia</taxon>
        <taxon>Lophotrochozoa</taxon>
        <taxon>Brachiopoda</taxon>
        <taxon>Linguliformea</taxon>
        <taxon>Lingulata</taxon>
        <taxon>Lingulida</taxon>
        <taxon>Linguloidea</taxon>
        <taxon>Lingulidae</taxon>
        <taxon>Lingula</taxon>
    </lineage>
</organism>
<reference evidence="3" key="1">
    <citation type="submission" date="2025-08" db="UniProtKB">
        <authorList>
            <consortium name="RefSeq"/>
        </authorList>
    </citation>
    <scope>IDENTIFICATION</scope>
    <source>
        <tissue evidence="3">Gonads</tissue>
    </source>
</reference>
<sequence length="123" mass="13804">MQVKRLSHANSWFTMAVRFCDVILIGLVFVAYSPQTGKTNVSEIALSRPDFKIQNLHVGEFGCELCLGYTLPSSGDYLHPIRGDDFEKIIKFAQIVPKVKIYSCECCPEGKARIRDCGLCVEQ</sequence>
<protein>
    <submittedName>
        <fullName evidence="3">Uncharacterized protein LOC106168910</fullName>
    </submittedName>
</protein>
<keyword evidence="1" id="KW-0812">Transmembrane</keyword>
<dbReference type="AlphaFoldDB" id="A0A1S3J046"/>
<proteinExistence type="predicted"/>
<feature type="transmembrane region" description="Helical" evidence="1">
    <location>
        <begin position="12"/>
        <end position="32"/>
    </location>
</feature>
<evidence type="ECO:0000313" key="3">
    <source>
        <dbReference type="RefSeq" id="XP_013403621.1"/>
    </source>
</evidence>
<accession>A0A1S3J046</accession>
<keyword evidence="2" id="KW-1185">Reference proteome</keyword>
<gene>
    <name evidence="3" type="primary">LOC106168910</name>
</gene>